<accession>A0A9E7PLD9</accession>
<evidence type="ECO:0000313" key="2">
    <source>
        <dbReference type="Proteomes" id="UP001060368"/>
    </source>
</evidence>
<dbReference type="RefSeq" id="WP_257742449.1">
    <property type="nucleotide sequence ID" value="NZ_CP096115.1"/>
</dbReference>
<dbReference type="GeneID" id="74308699"/>
<evidence type="ECO:0000313" key="1">
    <source>
        <dbReference type="EMBL" id="UUX92299.1"/>
    </source>
</evidence>
<sequence>MTHRGKAALLSVKAPYAEIIQGKKESKLVKKEIEIGLKKKSIMKI</sequence>
<dbReference type="AlphaFoldDB" id="A0A9E7PLD9"/>
<protein>
    <submittedName>
        <fullName evidence="1">Uncharacterized protein</fullName>
    </submittedName>
</protein>
<dbReference type="KEGG" id="mend:L6E24_13305"/>
<gene>
    <name evidence="1" type="ORF">L6E24_13305</name>
</gene>
<dbReference type="Proteomes" id="UP001060368">
    <property type="component" value="Chromosome"/>
</dbReference>
<name>A0A9E7PLD9_9EURY</name>
<organism evidence="1 2">
    <name type="scientific">Methanoplanus endosymbiosus</name>
    <dbReference type="NCBI Taxonomy" id="33865"/>
    <lineage>
        <taxon>Archaea</taxon>
        <taxon>Methanobacteriati</taxon>
        <taxon>Methanobacteriota</taxon>
        <taxon>Stenosarchaea group</taxon>
        <taxon>Methanomicrobia</taxon>
        <taxon>Methanomicrobiales</taxon>
        <taxon>Methanomicrobiaceae</taxon>
        <taxon>Methanoplanus</taxon>
    </lineage>
</organism>
<keyword evidence="2" id="KW-1185">Reference proteome</keyword>
<dbReference type="EMBL" id="CP096115">
    <property type="protein sequence ID" value="UUX92299.1"/>
    <property type="molecule type" value="Genomic_DNA"/>
</dbReference>
<proteinExistence type="predicted"/>
<reference evidence="1" key="1">
    <citation type="submission" date="2022-04" db="EMBL/GenBank/DDBJ databases">
        <title>Complete genome of Methanoplanus endosymbiosus DSM 3599.</title>
        <authorList>
            <person name="Chen S.-C."/>
            <person name="You Y.-T."/>
            <person name="Zhou Y.-Z."/>
            <person name="Lai M.-C."/>
        </authorList>
    </citation>
    <scope>NUCLEOTIDE SEQUENCE</scope>
    <source>
        <strain evidence="1">DSM 3599</strain>
    </source>
</reference>